<keyword evidence="7 8" id="KW-0472">Membrane</keyword>
<dbReference type="GO" id="GO:0010041">
    <property type="term" value="P:response to iron(III) ion"/>
    <property type="evidence" value="ECO:0007669"/>
    <property type="project" value="TreeGrafter"/>
</dbReference>
<protein>
    <recommendedName>
        <fullName evidence="9">Glycosyltransferase RgtA/B/C/D-like domain-containing protein</fullName>
    </recommendedName>
</protein>
<feature type="transmembrane region" description="Helical" evidence="8">
    <location>
        <begin position="211"/>
        <end position="233"/>
    </location>
</feature>
<feature type="transmembrane region" description="Helical" evidence="8">
    <location>
        <begin position="260"/>
        <end position="281"/>
    </location>
</feature>
<keyword evidence="4" id="KW-0808">Transferase</keyword>
<evidence type="ECO:0000256" key="2">
    <source>
        <dbReference type="ARBA" id="ARBA00022475"/>
    </source>
</evidence>
<dbReference type="Proteomes" id="UP000176562">
    <property type="component" value="Chromosome"/>
</dbReference>
<dbReference type="EMBL" id="CP017781">
    <property type="protein sequence ID" value="AOZ68202.1"/>
    <property type="molecule type" value="Genomic_DNA"/>
</dbReference>
<evidence type="ECO:0000256" key="7">
    <source>
        <dbReference type="ARBA" id="ARBA00023136"/>
    </source>
</evidence>
<evidence type="ECO:0000313" key="10">
    <source>
        <dbReference type="EMBL" id="AOZ68202.1"/>
    </source>
</evidence>
<dbReference type="InterPro" id="IPR038731">
    <property type="entry name" value="RgtA/B/C-like"/>
</dbReference>
<evidence type="ECO:0000256" key="1">
    <source>
        <dbReference type="ARBA" id="ARBA00004651"/>
    </source>
</evidence>
<proteinExistence type="predicted"/>
<evidence type="ECO:0000313" key="11">
    <source>
        <dbReference type="Proteomes" id="UP000176562"/>
    </source>
</evidence>
<dbReference type="Pfam" id="PF13231">
    <property type="entry name" value="PMT_2"/>
    <property type="match status" value="1"/>
</dbReference>
<dbReference type="KEGG" id="rhp:LPB142_01825"/>
<organism evidence="10 11">
    <name type="scientific">Rhodobacter xanthinilyticus</name>
    <dbReference type="NCBI Taxonomy" id="1850250"/>
    <lineage>
        <taxon>Bacteria</taxon>
        <taxon>Pseudomonadati</taxon>
        <taxon>Pseudomonadota</taxon>
        <taxon>Alphaproteobacteria</taxon>
        <taxon>Rhodobacterales</taxon>
        <taxon>Rhodobacter group</taxon>
        <taxon>Rhodobacter</taxon>
    </lineage>
</organism>
<dbReference type="STRING" id="1850250.LPB142_01825"/>
<dbReference type="InterPro" id="IPR050297">
    <property type="entry name" value="LipidA_mod_glycosyltrf_83"/>
</dbReference>
<comment type="subcellular location">
    <subcellularLocation>
        <location evidence="1">Cell membrane</location>
        <topology evidence="1">Multi-pass membrane protein</topology>
    </subcellularLocation>
</comment>
<accession>A0A1D9M8L6</accession>
<sequence>MMRARGVALAALGAFAAVSVAGVLLRPLIPIDETRYVDVAWEMHQTGQWLLPTKNHTLYTDKPPLLFWLINLVWSVFGVSGVAARLVGPAFGLAMVAGVWALGRRLWDGRTGATAAAVLAGMVVFLAYGGATMFDTMLGCATLIGVAALWRAMGRAELDLPGWLGFGFAIAMGVYAKGPVIFLHLMPALLAAPLWADPATRPRVGVIGRGVGLAFALALGLVALWVVPAAIAGGPEYRHMILWEQTAGRTVNSFAHARPWYWLIALMPVILYPWIWSGALWRGLVRLRLSDRSLRLALVWAGAGVALFSLVSGKQVHYLIPELPAVALIFARALIAAEEAGLARRNWLAAGLAVALGGGLIAAALGLVGDPRLSAQLAPSWVVIAIAGGLAVAAIAALRLPVVASSTAIGLALILALNLVIGLTGLGRGYDSAVIAAKIAPREAAGIAVIARQYHEEFGFEARLTGPVALPAHDEAGAWLAAHPGGVLLAECAFAPLPLEGAEVVDFNGTDWCLWRG</sequence>
<evidence type="ECO:0000259" key="9">
    <source>
        <dbReference type="Pfam" id="PF13231"/>
    </source>
</evidence>
<dbReference type="GO" id="GO:0005886">
    <property type="term" value="C:plasma membrane"/>
    <property type="evidence" value="ECO:0007669"/>
    <property type="project" value="UniProtKB-SubCell"/>
</dbReference>
<feature type="transmembrane region" description="Helical" evidence="8">
    <location>
        <begin position="72"/>
        <end position="100"/>
    </location>
</feature>
<feature type="transmembrane region" description="Helical" evidence="8">
    <location>
        <begin position="160"/>
        <end position="176"/>
    </location>
</feature>
<evidence type="ECO:0000256" key="8">
    <source>
        <dbReference type="SAM" id="Phobius"/>
    </source>
</evidence>
<keyword evidence="2" id="KW-1003">Cell membrane</keyword>
<evidence type="ECO:0000256" key="4">
    <source>
        <dbReference type="ARBA" id="ARBA00022679"/>
    </source>
</evidence>
<keyword evidence="3" id="KW-0328">Glycosyltransferase</keyword>
<dbReference type="GO" id="GO:0016763">
    <property type="term" value="F:pentosyltransferase activity"/>
    <property type="evidence" value="ECO:0007669"/>
    <property type="project" value="TreeGrafter"/>
</dbReference>
<keyword evidence="6 8" id="KW-1133">Transmembrane helix</keyword>
<dbReference type="GO" id="GO:0009103">
    <property type="term" value="P:lipopolysaccharide biosynthetic process"/>
    <property type="evidence" value="ECO:0007669"/>
    <property type="project" value="TreeGrafter"/>
</dbReference>
<evidence type="ECO:0000256" key="6">
    <source>
        <dbReference type="ARBA" id="ARBA00022989"/>
    </source>
</evidence>
<dbReference type="PANTHER" id="PTHR33908">
    <property type="entry name" value="MANNOSYLTRANSFERASE YKCB-RELATED"/>
    <property type="match status" value="1"/>
</dbReference>
<gene>
    <name evidence="10" type="ORF">LPB142_01825</name>
</gene>
<dbReference type="AlphaFoldDB" id="A0A1D9M8L6"/>
<keyword evidence="11" id="KW-1185">Reference proteome</keyword>
<feature type="transmembrane region" description="Helical" evidence="8">
    <location>
        <begin position="407"/>
        <end position="426"/>
    </location>
</feature>
<reference evidence="10 11" key="1">
    <citation type="submission" date="2016-10" db="EMBL/GenBank/DDBJ databases">
        <title>Rhodobacter sp. LPB0142, isolated from sea water.</title>
        <authorList>
            <person name="Kim E."/>
            <person name="Yi H."/>
        </authorList>
    </citation>
    <scope>NUCLEOTIDE SEQUENCE [LARGE SCALE GENOMIC DNA]</scope>
    <source>
        <strain evidence="10 11">LPB0142</strain>
    </source>
</reference>
<dbReference type="RefSeq" id="WP_071165330.1">
    <property type="nucleotide sequence ID" value="NZ_CP017781.1"/>
</dbReference>
<feature type="transmembrane region" description="Helical" evidence="8">
    <location>
        <begin position="293"/>
        <end position="312"/>
    </location>
</feature>
<feature type="transmembrane region" description="Helical" evidence="8">
    <location>
        <begin position="347"/>
        <end position="368"/>
    </location>
</feature>
<evidence type="ECO:0000256" key="3">
    <source>
        <dbReference type="ARBA" id="ARBA00022676"/>
    </source>
</evidence>
<dbReference type="PANTHER" id="PTHR33908:SF3">
    <property type="entry name" value="UNDECAPRENYL PHOSPHATE-ALPHA-4-AMINO-4-DEOXY-L-ARABINOSE ARABINOSYL TRANSFERASE"/>
    <property type="match status" value="1"/>
</dbReference>
<name>A0A1D9M8L6_9RHOB</name>
<keyword evidence="5 8" id="KW-0812">Transmembrane</keyword>
<feature type="transmembrane region" description="Helical" evidence="8">
    <location>
        <begin position="380"/>
        <end position="400"/>
    </location>
</feature>
<evidence type="ECO:0000256" key="5">
    <source>
        <dbReference type="ARBA" id="ARBA00022692"/>
    </source>
</evidence>
<feature type="domain" description="Glycosyltransferase RgtA/B/C/D-like" evidence="9">
    <location>
        <begin position="61"/>
        <end position="219"/>
    </location>
</feature>